<organism evidence="9 10">
    <name type="scientific">Pannonibacter indicus</name>
    <dbReference type="NCBI Taxonomy" id="466044"/>
    <lineage>
        <taxon>Bacteria</taxon>
        <taxon>Pseudomonadati</taxon>
        <taxon>Pseudomonadota</taxon>
        <taxon>Alphaproteobacteria</taxon>
        <taxon>Hyphomicrobiales</taxon>
        <taxon>Stappiaceae</taxon>
        <taxon>Pannonibacter</taxon>
    </lineage>
</organism>
<dbReference type="PANTHER" id="PTHR43711:SF26">
    <property type="entry name" value="SENSOR HISTIDINE KINASE RCSC"/>
    <property type="match status" value="1"/>
</dbReference>
<keyword evidence="7" id="KW-1133">Transmembrane helix</keyword>
<reference evidence="10" key="1">
    <citation type="submission" date="2015-08" db="EMBL/GenBank/DDBJ databases">
        <authorList>
            <person name="Varghese N."/>
        </authorList>
    </citation>
    <scope>NUCLEOTIDE SEQUENCE [LARGE SCALE GENOMIC DNA]</scope>
    <source>
        <strain evidence="10">DSM 23407</strain>
    </source>
</reference>
<dbReference type="InterPro" id="IPR050736">
    <property type="entry name" value="Sensor_HK_Regulatory"/>
</dbReference>
<dbReference type="GO" id="GO:0000155">
    <property type="term" value="F:phosphorelay sensor kinase activity"/>
    <property type="evidence" value="ECO:0007669"/>
    <property type="project" value="InterPro"/>
</dbReference>
<dbReference type="PANTHER" id="PTHR43711">
    <property type="entry name" value="TWO-COMPONENT HISTIDINE KINASE"/>
    <property type="match status" value="1"/>
</dbReference>
<feature type="transmembrane region" description="Helical" evidence="7">
    <location>
        <begin position="124"/>
        <end position="144"/>
    </location>
</feature>
<keyword evidence="3" id="KW-0597">Phosphoprotein</keyword>
<keyword evidence="7" id="KW-0812">Transmembrane</keyword>
<dbReference type="Gene3D" id="3.30.565.10">
    <property type="entry name" value="Histidine kinase-like ATPase, C-terminal domain"/>
    <property type="match status" value="1"/>
</dbReference>
<dbReference type="EC" id="2.7.13.3" evidence="2"/>
<dbReference type="Pfam" id="PF00512">
    <property type="entry name" value="HisKA"/>
    <property type="match status" value="1"/>
</dbReference>
<protein>
    <recommendedName>
        <fullName evidence="2">histidine kinase</fullName>
        <ecNumber evidence="2">2.7.13.3</ecNumber>
    </recommendedName>
</protein>
<comment type="catalytic activity">
    <reaction evidence="1">
        <text>ATP + protein L-histidine = ADP + protein N-phospho-L-histidine.</text>
        <dbReference type="EC" id="2.7.13.3"/>
    </reaction>
</comment>
<dbReference type="CDD" id="cd00075">
    <property type="entry name" value="HATPase"/>
    <property type="match status" value="1"/>
</dbReference>
<dbReference type="InterPro" id="IPR003594">
    <property type="entry name" value="HATPase_dom"/>
</dbReference>
<proteinExistence type="predicted"/>
<keyword evidence="6" id="KW-0902">Two-component regulatory system</keyword>
<keyword evidence="10" id="KW-1185">Reference proteome</keyword>
<dbReference type="EMBL" id="CYHE01000005">
    <property type="protein sequence ID" value="CUA96336.1"/>
    <property type="molecule type" value="Genomic_DNA"/>
</dbReference>
<dbReference type="RefSeq" id="WP_055455632.1">
    <property type="nucleotide sequence ID" value="NZ_CYHE01000005.1"/>
</dbReference>
<evidence type="ECO:0000256" key="2">
    <source>
        <dbReference type="ARBA" id="ARBA00012438"/>
    </source>
</evidence>
<keyword evidence="5 9" id="KW-0418">Kinase</keyword>
<name>A0A0K6HZT2_9HYPH</name>
<dbReference type="InterPro" id="IPR003661">
    <property type="entry name" value="HisK_dim/P_dom"/>
</dbReference>
<evidence type="ECO:0000256" key="6">
    <source>
        <dbReference type="ARBA" id="ARBA00023012"/>
    </source>
</evidence>
<evidence type="ECO:0000313" key="9">
    <source>
        <dbReference type="EMBL" id="CUA96336.1"/>
    </source>
</evidence>
<dbReference type="AlphaFoldDB" id="A0A0K6HZT2"/>
<dbReference type="SMART" id="SM00387">
    <property type="entry name" value="HATPase_c"/>
    <property type="match status" value="1"/>
</dbReference>
<gene>
    <name evidence="9" type="ORF">Ga0061067_105119</name>
</gene>
<evidence type="ECO:0000259" key="8">
    <source>
        <dbReference type="PROSITE" id="PS50109"/>
    </source>
</evidence>
<feature type="transmembrane region" description="Helical" evidence="7">
    <location>
        <begin position="84"/>
        <end position="104"/>
    </location>
</feature>
<dbReference type="PRINTS" id="PR00344">
    <property type="entry name" value="BCTRLSENSOR"/>
</dbReference>
<evidence type="ECO:0000256" key="1">
    <source>
        <dbReference type="ARBA" id="ARBA00000085"/>
    </source>
</evidence>
<feature type="transmembrane region" description="Helical" evidence="7">
    <location>
        <begin position="199"/>
        <end position="222"/>
    </location>
</feature>
<dbReference type="InterPro" id="IPR005467">
    <property type="entry name" value="His_kinase_dom"/>
</dbReference>
<dbReference type="CDD" id="cd00082">
    <property type="entry name" value="HisKA"/>
    <property type="match status" value="1"/>
</dbReference>
<evidence type="ECO:0000256" key="5">
    <source>
        <dbReference type="ARBA" id="ARBA00022777"/>
    </source>
</evidence>
<dbReference type="Gene3D" id="1.10.287.130">
    <property type="match status" value="1"/>
</dbReference>
<dbReference type="SUPFAM" id="SSF55874">
    <property type="entry name" value="ATPase domain of HSP90 chaperone/DNA topoisomerase II/histidine kinase"/>
    <property type="match status" value="1"/>
</dbReference>
<evidence type="ECO:0000256" key="3">
    <source>
        <dbReference type="ARBA" id="ARBA00022553"/>
    </source>
</evidence>
<evidence type="ECO:0000256" key="4">
    <source>
        <dbReference type="ARBA" id="ARBA00022679"/>
    </source>
</evidence>
<dbReference type="SUPFAM" id="SSF47384">
    <property type="entry name" value="Homodimeric domain of signal transducing histidine kinase"/>
    <property type="match status" value="1"/>
</dbReference>
<dbReference type="InterPro" id="IPR004358">
    <property type="entry name" value="Sig_transdc_His_kin-like_C"/>
</dbReference>
<accession>A0A0K6HZT2</accession>
<keyword evidence="7" id="KW-0472">Membrane</keyword>
<dbReference type="Proteomes" id="UP000183900">
    <property type="component" value="Unassembled WGS sequence"/>
</dbReference>
<sequence length="517" mass="57245">MTQTSPGRGDHKTAINRERAQRRREVARTVSQVRDRLSAKEGVPPDFNTELLLLFARARVSAAFAGPMFLVIVAAVSLLWISPVLVACWLMFTVSIWILTVSTCRRFERMTQEERQTSPWRRRFTVGDFLYGLCWGAFFLLPASSGTAEGIEIFQFSIMLIVIAMATMQSSTLPHALLASTLPVTLAMSLALLQRHAPLHYAMAAMAVGAQGFFLVLGNQLLNSSRAMLAFRAEKDHLIAELEQANAVSDESRRRAEEANLAKSRFLATMSHELRTPLNAILGFSEIMKDEVMGPMNNKIYRGYASDIHGSGQHLLNLINEILDLSRIEAGKYELNEEAVCLQDVVEDCQSMMQVRARAKGIAIRESHEEGLARLWADERALRQVILNLLSNAVKFTPSNGEVLIRIGSTSDGGQYVSIKDNGPGIPEEEIPIVLQAFGQGSMAIKSAEPGTGLGLSIVQALVNQHGGTFELKSRLREGTEVRVTLPSSRVLPAMPQLFDDIYTLPVRRPNMRRRAS</sequence>
<dbReference type="Pfam" id="PF02518">
    <property type="entry name" value="HATPase_c"/>
    <property type="match status" value="1"/>
</dbReference>
<dbReference type="InterPro" id="IPR036890">
    <property type="entry name" value="HATPase_C_sf"/>
</dbReference>
<evidence type="ECO:0000256" key="7">
    <source>
        <dbReference type="SAM" id="Phobius"/>
    </source>
</evidence>
<feature type="domain" description="Histidine kinase" evidence="8">
    <location>
        <begin position="269"/>
        <end position="490"/>
    </location>
</feature>
<feature type="transmembrane region" description="Helical" evidence="7">
    <location>
        <begin position="175"/>
        <end position="193"/>
    </location>
</feature>
<dbReference type="PROSITE" id="PS50109">
    <property type="entry name" value="HIS_KIN"/>
    <property type="match status" value="1"/>
</dbReference>
<keyword evidence="4" id="KW-0808">Transferase</keyword>
<feature type="transmembrane region" description="Helical" evidence="7">
    <location>
        <begin position="60"/>
        <end position="78"/>
    </location>
</feature>
<dbReference type="InterPro" id="IPR036097">
    <property type="entry name" value="HisK_dim/P_sf"/>
</dbReference>
<dbReference type="SMART" id="SM00388">
    <property type="entry name" value="HisKA"/>
    <property type="match status" value="1"/>
</dbReference>
<dbReference type="OrthoDB" id="7179697at2"/>
<evidence type="ECO:0000313" key="10">
    <source>
        <dbReference type="Proteomes" id="UP000183900"/>
    </source>
</evidence>